<evidence type="ECO:0000313" key="2">
    <source>
        <dbReference type="EMBL" id="KAH3681654.1"/>
    </source>
</evidence>
<dbReference type="EMBL" id="JAEUBG010004337">
    <property type="protein sequence ID" value="KAH3681654.1"/>
    <property type="molecule type" value="Genomic_DNA"/>
</dbReference>
<keyword evidence="3" id="KW-1185">Reference proteome</keyword>
<protein>
    <submittedName>
        <fullName evidence="2">Uncharacterized protein</fullName>
    </submittedName>
</protein>
<evidence type="ECO:0000313" key="3">
    <source>
        <dbReference type="Proteomes" id="UP000774326"/>
    </source>
</evidence>
<gene>
    <name evidence="2" type="ORF">WICPIJ_007380</name>
</gene>
<keyword evidence="1" id="KW-0812">Transmembrane</keyword>
<accession>A0A9P8Q2K0</accession>
<comment type="caution">
    <text evidence="2">The sequence shown here is derived from an EMBL/GenBank/DDBJ whole genome shotgun (WGS) entry which is preliminary data.</text>
</comment>
<reference evidence="2" key="1">
    <citation type="journal article" date="2021" name="Open Biol.">
        <title>Shared evolutionary footprints suggest mitochondrial oxidative damage underlies multiple complex I losses in fungi.</title>
        <authorList>
            <person name="Schikora-Tamarit M.A."/>
            <person name="Marcet-Houben M."/>
            <person name="Nosek J."/>
            <person name="Gabaldon T."/>
        </authorList>
    </citation>
    <scope>NUCLEOTIDE SEQUENCE</scope>
    <source>
        <strain evidence="2">CBS2887</strain>
    </source>
</reference>
<keyword evidence="1" id="KW-1133">Transmembrane helix</keyword>
<name>A0A9P8Q2K0_WICPI</name>
<feature type="transmembrane region" description="Helical" evidence="1">
    <location>
        <begin position="70"/>
        <end position="90"/>
    </location>
</feature>
<proteinExistence type="predicted"/>
<keyword evidence="1" id="KW-0472">Membrane</keyword>
<organism evidence="2 3">
    <name type="scientific">Wickerhamomyces pijperi</name>
    <name type="common">Yeast</name>
    <name type="synonym">Pichia pijperi</name>
    <dbReference type="NCBI Taxonomy" id="599730"/>
    <lineage>
        <taxon>Eukaryota</taxon>
        <taxon>Fungi</taxon>
        <taxon>Dikarya</taxon>
        <taxon>Ascomycota</taxon>
        <taxon>Saccharomycotina</taxon>
        <taxon>Saccharomycetes</taxon>
        <taxon>Phaffomycetales</taxon>
        <taxon>Wickerhamomycetaceae</taxon>
        <taxon>Wickerhamomyces</taxon>
    </lineage>
</organism>
<dbReference type="Proteomes" id="UP000774326">
    <property type="component" value="Unassembled WGS sequence"/>
</dbReference>
<dbReference type="AlphaFoldDB" id="A0A9P8Q2K0"/>
<sequence length="144" mass="15320">MDSFPIVEDGGGGGGGGGGCPAAGALRRKEELSLGRGLYGCECILIANLDKLGNGILMGLKTRCPKILQVFKCLPIAVACSLLICAAWIFCQGYCYAYFPSSSLTSNFYETVQQNIEAQLSRTLTGRVSPYSHVSVFPELQSPD</sequence>
<evidence type="ECO:0000256" key="1">
    <source>
        <dbReference type="SAM" id="Phobius"/>
    </source>
</evidence>
<reference evidence="2" key="2">
    <citation type="submission" date="2021-01" db="EMBL/GenBank/DDBJ databases">
        <authorList>
            <person name="Schikora-Tamarit M.A."/>
        </authorList>
    </citation>
    <scope>NUCLEOTIDE SEQUENCE</scope>
    <source>
        <strain evidence="2">CBS2887</strain>
    </source>
</reference>